<gene>
    <name evidence="2" type="ORF">GCM10023092_03860</name>
</gene>
<dbReference type="EMBL" id="BAABEZ010000002">
    <property type="protein sequence ID" value="GAA4449514.1"/>
    <property type="molecule type" value="Genomic_DNA"/>
</dbReference>
<accession>A0ABP8MHF8</accession>
<organism evidence="2 3">
    <name type="scientific">Rurimicrobium arvi</name>
    <dbReference type="NCBI Taxonomy" id="2049916"/>
    <lineage>
        <taxon>Bacteria</taxon>
        <taxon>Pseudomonadati</taxon>
        <taxon>Bacteroidota</taxon>
        <taxon>Chitinophagia</taxon>
        <taxon>Chitinophagales</taxon>
        <taxon>Chitinophagaceae</taxon>
        <taxon>Rurimicrobium</taxon>
    </lineage>
</organism>
<evidence type="ECO:0000313" key="2">
    <source>
        <dbReference type="EMBL" id="GAA4449514.1"/>
    </source>
</evidence>
<dbReference type="InterPro" id="IPR005046">
    <property type="entry name" value="DUF285"/>
</dbReference>
<dbReference type="Pfam" id="PF26628">
    <property type="entry name" value="DUF8202"/>
    <property type="match status" value="1"/>
</dbReference>
<sequence>MLVLMLGMQQSNAQFIIRVNTTLSPGTGTSGDASTDATPVGQFFLRRGLPTSGVNITVKDITGTTTLKTYTGVSAGLLIRNSDWGGTETSFQIEYTGVTSFRFMDNYYPPELRGDAMKLTSVEQWGSSVWTTFAYAFCHCENLTRVSMVDAPDLSANPDPNYMFSFCYSLNGGAFNLWDVSNMTSLRAMFCLATSFDQDLSSWDVRKVTNFRAMFSNARNFTNGGVSLSSWRPVSATDMGEMFSTTQYNKPLDWCDTTLQHVTSTDFMFYSNTVFDQDISCWNVSKVTNFYWMFYGASSYTNGGVSLSSWRPVSATEMGYMFGGTKYNKPLDWCDTTLSRVTSLQGMFSGAYLFDQDISCWSVDNVTNFGSMFAGASNYTNAGVSLSVWRPVSALYLSGMFASCKYNLPLNWCDTTLQHVIYTSWMFQGNTVFNQDISCWDVSKVTDMSGMFYGASSYTNAGVSLSVWRPVSVRNMSYMFNSCNYNLPLNWCDTTLQHVTNMSWMFQSNTVFNQDISCWNTRNVADMSGMFSSATGYHRNLVTLEIDNVTNMANMLDYSGLNNAQYDSILIAWKAAPHKTNVTLGAAGFTYCDSREQRASLIANDGWTINYDMQCWTPGGFGTNLSLWLDAGRYTQNSGATVSSGPVDSWGSSVVSSGVPPYFLQSGTSSRPTLSANSLNYNPVMHFDGVNDLFRVSASSSGYRQSYYGSYAVFLIGRFGNSGPVLSHDNLATDPVRSTVSAAGIATDSGTRSESYNVTAAMSGLQLGTYLYRPAYPWGGSGYFAAYMNGMNNGSVYSVNAPLPTVAGDYLVGGNTGGSSFFSGDLAEMVVYSGDYVYYFDRMRVESYLALKWGITLSPGVAYDYISSRSTTVWNGSGTYQYNVFGLGRDSVGSLDQQISKSQTGGDSLVFSTDNNFTGANGSHASIASGHSFLIAGNNYAPMSTTQTSGLPSSLCGTRLSREWRVQATDFNQRVYVQAGDVSALLALAPGATASNIMMVVDTDGDLNFSTGTPSVYTASSLTGNVARFDTVAFVPGGNGSSLFTIMLGNAVPALLPSGSSGTSIASCTNASGYDDYQLSSDLSKVIMSFDPNGNAFAPSSLTVDNSGSLVSAGTGTYSTSGSGYYQMTDGVNSIRLTKRLQSVVAPGSYTTGGGVKVRVYYQGSDTASMVSDSWPGSGSTAFKGWIKSSRHTAHDVVDDLTAGGLKNSESVTPVALGTDRGVPYAEFLVTSFSTFGYVASSTASPLPLHLLSFEARKENNSQALLEWSTGTEDGVRYMDVEHSADGSNWIAIGKTMAKGSNSRYSFTDAHPSAGINLYRLKMVNEGGSYAYGPTRRLDFEVGDRTLNLYPNPAHKELTLSVGAGSLKGGELIVTDVLGQEQHRGLILGDVQEYKLDVSALPKGQFVIRLVLNDQVYTGYVTVQ</sequence>
<reference evidence="3" key="1">
    <citation type="journal article" date="2019" name="Int. J. Syst. Evol. Microbiol.">
        <title>The Global Catalogue of Microorganisms (GCM) 10K type strain sequencing project: providing services to taxonomists for standard genome sequencing and annotation.</title>
        <authorList>
            <consortium name="The Broad Institute Genomics Platform"/>
            <consortium name="The Broad Institute Genome Sequencing Center for Infectious Disease"/>
            <person name="Wu L."/>
            <person name="Ma J."/>
        </authorList>
    </citation>
    <scope>NUCLEOTIDE SEQUENCE [LARGE SCALE GENOMIC DNA]</scope>
    <source>
        <strain evidence="3">JCM 31921</strain>
    </source>
</reference>
<comment type="caution">
    <text evidence="2">The sequence shown here is derived from an EMBL/GenBank/DDBJ whole genome shotgun (WGS) entry which is preliminary data.</text>
</comment>
<dbReference type="InterPro" id="IPR058515">
    <property type="entry name" value="DUF8202"/>
</dbReference>
<name>A0ABP8MHF8_9BACT</name>
<dbReference type="Proteomes" id="UP001501410">
    <property type="component" value="Unassembled WGS sequence"/>
</dbReference>
<keyword evidence="3" id="KW-1185">Reference proteome</keyword>
<proteinExistence type="predicted"/>
<evidence type="ECO:0000313" key="3">
    <source>
        <dbReference type="Proteomes" id="UP001501410"/>
    </source>
</evidence>
<evidence type="ECO:0000259" key="1">
    <source>
        <dbReference type="Pfam" id="PF26628"/>
    </source>
</evidence>
<dbReference type="Pfam" id="PF03382">
    <property type="entry name" value="DUF285"/>
    <property type="match status" value="3"/>
</dbReference>
<feature type="domain" description="DUF8202" evidence="1">
    <location>
        <begin position="841"/>
        <end position="1029"/>
    </location>
</feature>
<protein>
    <recommendedName>
        <fullName evidence="1">DUF8202 domain-containing protein</fullName>
    </recommendedName>
</protein>